<evidence type="ECO:0000256" key="2">
    <source>
        <dbReference type="ARBA" id="ARBA00022982"/>
    </source>
</evidence>
<keyword evidence="3" id="KW-1015">Disulfide bond</keyword>
<comment type="caution">
    <text evidence="6">The sequence shown here is derived from an EMBL/GenBank/DDBJ whole genome shotgun (WGS) entry which is preliminary data.</text>
</comment>
<evidence type="ECO:0000256" key="1">
    <source>
        <dbReference type="ARBA" id="ARBA00022448"/>
    </source>
</evidence>
<dbReference type="EMBL" id="AMCI01007409">
    <property type="protein sequence ID" value="EJW92672.1"/>
    <property type="molecule type" value="Genomic_DNA"/>
</dbReference>
<organism evidence="6">
    <name type="scientific">gut metagenome</name>
    <dbReference type="NCBI Taxonomy" id="749906"/>
    <lineage>
        <taxon>unclassified sequences</taxon>
        <taxon>metagenomes</taxon>
        <taxon>organismal metagenomes</taxon>
    </lineage>
</organism>
<evidence type="ECO:0000256" key="4">
    <source>
        <dbReference type="ARBA" id="ARBA00023284"/>
    </source>
</evidence>
<accession>J9FSX9</accession>
<dbReference type="GO" id="GO:0019153">
    <property type="term" value="F:protein-disulfide reductase (glutathione) activity"/>
    <property type="evidence" value="ECO:0007669"/>
    <property type="project" value="UniProtKB-EC"/>
</dbReference>
<dbReference type="FunFam" id="3.40.30.10:FF:000229">
    <property type="entry name" value="Thioredoxin (TRX)"/>
    <property type="match status" value="1"/>
</dbReference>
<reference evidence="6" key="1">
    <citation type="journal article" date="2012" name="PLoS ONE">
        <title>Gene sets for utilization of primary and secondary nutrition supplies in the distal gut of endangered iberian lynx.</title>
        <authorList>
            <person name="Alcaide M."/>
            <person name="Messina E."/>
            <person name="Richter M."/>
            <person name="Bargiela R."/>
            <person name="Peplies J."/>
            <person name="Huws S.A."/>
            <person name="Newbold C.J."/>
            <person name="Golyshin P.N."/>
            <person name="Simon M.A."/>
            <person name="Lopez G."/>
            <person name="Yakimov M.M."/>
            <person name="Ferrer M."/>
        </authorList>
    </citation>
    <scope>NUCLEOTIDE SEQUENCE</scope>
</reference>
<protein>
    <submittedName>
        <fullName evidence="6">Thioredoxin</fullName>
        <ecNumber evidence="6">1.8.4.2</ecNumber>
    </submittedName>
</protein>
<dbReference type="InterPro" id="IPR013766">
    <property type="entry name" value="Thioredoxin_domain"/>
</dbReference>
<name>J9FSX9_9ZZZZ</name>
<feature type="domain" description="Thioredoxin" evidence="5">
    <location>
        <begin position="19"/>
        <end position="153"/>
    </location>
</feature>
<dbReference type="GO" id="GO:0005829">
    <property type="term" value="C:cytosol"/>
    <property type="evidence" value="ECO:0007669"/>
    <property type="project" value="TreeGrafter"/>
</dbReference>
<dbReference type="AlphaFoldDB" id="J9FSX9"/>
<dbReference type="PANTHER" id="PTHR45663">
    <property type="entry name" value="GEO12009P1"/>
    <property type="match status" value="1"/>
</dbReference>
<dbReference type="Pfam" id="PF00085">
    <property type="entry name" value="Thioredoxin"/>
    <property type="match status" value="1"/>
</dbReference>
<dbReference type="InterPro" id="IPR036249">
    <property type="entry name" value="Thioredoxin-like_sf"/>
</dbReference>
<gene>
    <name evidence="6" type="ORF">EVA_19220</name>
</gene>
<dbReference type="InterPro" id="IPR005746">
    <property type="entry name" value="Thioredoxin"/>
</dbReference>
<dbReference type="NCBIfam" id="TIGR01068">
    <property type="entry name" value="thioredoxin"/>
    <property type="match status" value="1"/>
</dbReference>
<dbReference type="CDD" id="cd02947">
    <property type="entry name" value="TRX_family"/>
    <property type="match status" value="1"/>
</dbReference>
<evidence type="ECO:0000313" key="6">
    <source>
        <dbReference type="EMBL" id="EJW92672.1"/>
    </source>
</evidence>
<keyword evidence="2" id="KW-0249">Electron transport</keyword>
<dbReference type="EC" id="1.8.4.2" evidence="6"/>
<dbReference type="InterPro" id="IPR017937">
    <property type="entry name" value="Thioredoxin_CS"/>
</dbReference>
<keyword evidence="1" id="KW-0813">Transport</keyword>
<dbReference type="PROSITE" id="PS00194">
    <property type="entry name" value="THIOREDOXIN_1"/>
    <property type="match status" value="1"/>
</dbReference>
<dbReference type="PRINTS" id="PR00421">
    <property type="entry name" value="THIOREDOXIN"/>
</dbReference>
<proteinExistence type="predicted"/>
<evidence type="ECO:0000259" key="5">
    <source>
        <dbReference type="PROSITE" id="PS51352"/>
    </source>
</evidence>
<dbReference type="PROSITE" id="PS51352">
    <property type="entry name" value="THIOREDOXIN_2"/>
    <property type="match status" value="1"/>
</dbReference>
<dbReference type="Gene3D" id="3.40.30.10">
    <property type="entry name" value="Glutaredoxin"/>
    <property type="match status" value="1"/>
</dbReference>
<evidence type="ECO:0000256" key="3">
    <source>
        <dbReference type="ARBA" id="ARBA00023157"/>
    </source>
</evidence>
<sequence length="158" mass="17611">MKKLVFSLLLAATAAAPALPTWATTPQTKTTASTTGKVIAMDREMFVKEVFDYTQNTNEWKFEGKKPAIIDFYATWCGPCRRVAPILKELAEQYKDQIVIYKVDTDKEKELSTAMGIQSLPTILFIPMNGQPQVLVGAADKATFERAIREVLLAKPQP</sequence>
<keyword evidence="6" id="KW-0560">Oxidoreductase</keyword>
<dbReference type="PANTHER" id="PTHR45663:SF11">
    <property type="entry name" value="GEO12009P1"/>
    <property type="match status" value="1"/>
</dbReference>
<dbReference type="SUPFAM" id="SSF52833">
    <property type="entry name" value="Thioredoxin-like"/>
    <property type="match status" value="1"/>
</dbReference>
<keyword evidence="4" id="KW-0676">Redox-active center</keyword>
<dbReference type="GO" id="GO:0045454">
    <property type="term" value="P:cell redox homeostasis"/>
    <property type="evidence" value="ECO:0007669"/>
    <property type="project" value="TreeGrafter"/>
</dbReference>